<evidence type="ECO:0000256" key="1">
    <source>
        <dbReference type="ARBA" id="ARBA00022614"/>
    </source>
</evidence>
<evidence type="ECO:0000313" key="5">
    <source>
        <dbReference type="Proteomes" id="UP000053268"/>
    </source>
</evidence>
<reference evidence="4 5" key="1">
    <citation type="journal article" date="2015" name="Nat. Commun.">
        <title>Outbred genome sequencing and CRISPR/Cas9 gene editing in butterflies.</title>
        <authorList>
            <person name="Li X."/>
            <person name="Fan D."/>
            <person name="Zhang W."/>
            <person name="Liu G."/>
            <person name="Zhang L."/>
            <person name="Zhao L."/>
            <person name="Fang X."/>
            <person name="Chen L."/>
            <person name="Dong Y."/>
            <person name="Chen Y."/>
            <person name="Ding Y."/>
            <person name="Zhao R."/>
            <person name="Feng M."/>
            <person name="Zhu Y."/>
            <person name="Feng Y."/>
            <person name="Jiang X."/>
            <person name="Zhu D."/>
            <person name="Xiang H."/>
            <person name="Feng X."/>
            <person name="Li S."/>
            <person name="Wang J."/>
            <person name="Zhang G."/>
            <person name="Kronforst M.R."/>
            <person name="Wang W."/>
        </authorList>
    </citation>
    <scope>NUCLEOTIDE SEQUENCE [LARGE SCALE GENOMIC DNA]</scope>
    <source>
        <strain evidence="4">Ya'a_city_454_Px</strain>
        <tissue evidence="4">Whole body</tissue>
    </source>
</reference>
<dbReference type="InterPro" id="IPR003591">
    <property type="entry name" value="Leu-rich_rpt_typical-subtyp"/>
</dbReference>
<dbReference type="Pfam" id="PF00560">
    <property type="entry name" value="LRR_1"/>
    <property type="match status" value="1"/>
</dbReference>
<dbReference type="SUPFAM" id="SSF52058">
    <property type="entry name" value="L domain-like"/>
    <property type="match status" value="3"/>
</dbReference>
<dbReference type="PROSITE" id="PS51450">
    <property type="entry name" value="LRR"/>
    <property type="match status" value="3"/>
</dbReference>
<dbReference type="PANTHER" id="PTHR45712">
    <property type="entry name" value="AGAP008170-PA"/>
    <property type="match status" value="1"/>
</dbReference>
<protein>
    <submittedName>
        <fullName evidence="4">Chaoptin</fullName>
    </submittedName>
</protein>
<dbReference type="InterPro" id="IPR050333">
    <property type="entry name" value="SLRP"/>
</dbReference>
<dbReference type="PANTHER" id="PTHR45712:SF22">
    <property type="entry name" value="INSULIN-LIKE GROWTH FACTOR-BINDING PROTEIN COMPLEX ACID LABILE SUBUNIT"/>
    <property type="match status" value="1"/>
</dbReference>
<accession>A0A194QAL6</accession>
<dbReference type="PRINTS" id="PR00019">
    <property type="entry name" value="LEURICHRPT"/>
</dbReference>
<keyword evidence="3" id="KW-0732">Signal</keyword>
<feature type="signal peptide" evidence="3">
    <location>
        <begin position="1"/>
        <end position="21"/>
    </location>
</feature>
<dbReference type="InterPro" id="IPR032675">
    <property type="entry name" value="LRR_dom_sf"/>
</dbReference>
<dbReference type="SMART" id="SM00369">
    <property type="entry name" value="LRR_TYP"/>
    <property type="match status" value="23"/>
</dbReference>
<gene>
    <name evidence="4" type="ORF">RR46_09720</name>
</gene>
<dbReference type="STRING" id="66420.A0A194QAL6"/>
<evidence type="ECO:0000313" key="4">
    <source>
        <dbReference type="EMBL" id="KPJ02517.1"/>
    </source>
</evidence>
<dbReference type="SMART" id="SM00364">
    <property type="entry name" value="LRR_BAC"/>
    <property type="match status" value="10"/>
</dbReference>
<dbReference type="AlphaFoldDB" id="A0A194QAL6"/>
<evidence type="ECO:0000256" key="3">
    <source>
        <dbReference type="SAM" id="SignalP"/>
    </source>
</evidence>
<evidence type="ECO:0000256" key="2">
    <source>
        <dbReference type="ARBA" id="ARBA00022737"/>
    </source>
</evidence>
<feature type="chain" id="PRO_5008264188" evidence="3">
    <location>
        <begin position="22"/>
        <end position="868"/>
    </location>
</feature>
<dbReference type="Pfam" id="PF13516">
    <property type="entry name" value="LRR_6"/>
    <property type="match status" value="1"/>
</dbReference>
<organism evidence="4 5">
    <name type="scientific">Papilio xuthus</name>
    <name type="common">Asian swallowtail butterfly</name>
    <dbReference type="NCBI Taxonomy" id="66420"/>
    <lineage>
        <taxon>Eukaryota</taxon>
        <taxon>Metazoa</taxon>
        <taxon>Ecdysozoa</taxon>
        <taxon>Arthropoda</taxon>
        <taxon>Hexapoda</taxon>
        <taxon>Insecta</taxon>
        <taxon>Pterygota</taxon>
        <taxon>Neoptera</taxon>
        <taxon>Endopterygota</taxon>
        <taxon>Lepidoptera</taxon>
        <taxon>Glossata</taxon>
        <taxon>Ditrysia</taxon>
        <taxon>Papilionoidea</taxon>
        <taxon>Papilionidae</taxon>
        <taxon>Papilioninae</taxon>
        <taxon>Papilio</taxon>
    </lineage>
</organism>
<dbReference type="Gene3D" id="3.80.10.10">
    <property type="entry name" value="Ribonuclease Inhibitor"/>
    <property type="match status" value="6"/>
</dbReference>
<dbReference type="Proteomes" id="UP000053268">
    <property type="component" value="Unassembled WGS sequence"/>
</dbReference>
<keyword evidence="5" id="KW-1185">Reference proteome</keyword>
<dbReference type="Pfam" id="PF13855">
    <property type="entry name" value="LRR_8"/>
    <property type="match status" value="6"/>
</dbReference>
<dbReference type="InterPro" id="IPR001611">
    <property type="entry name" value="Leu-rich_rpt"/>
</dbReference>
<dbReference type="EMBL" id="KQ459232">
    <property type="protein sequence ID" value="KPJ02517.1"/>
    <property type="molecule type" value="Genomic_DNA"/>
</dbReference>
<proteinExistence type="predicted"/>
<keyword evidence="2" id="KW-0677">Repeat</keyword>
<keyword evidence="1" id="KW-0433">Leucine-rich repeat</keyword>
<sequence>MRAWRLATALLLTAVAPAPRAAPSVLHAAPAAHPCAANGLCLCRSDHIACDAVPFHRFPDTEAGVRHVAVSRARLGALQDAALDGRRLRTLVLVASGLHHIESAALTSMESTLASLDLSYNEFTNVPIEALRNQKVLNWLNLQNNLIAELDPQMEWGFLSDSLSSLLLSNNQLSFIREGTLTSLRQLAQLELDGNRLRHIEAKSLPASLALLRLSANLLSTVPCAALTSLARLRHLHLRNNALSATFAANRSCRAEGYRIDSLDLSHNDLTDEFQFAFTQGLQLKQLALDLNDFTSIPSFVFECGRIEKLSISYNEITHLSETAILTLKHDLERLELDNNKLTSLPRSLQELTRLRHLSLSYNELREADWLPPQLRYLSLAGNYLEGFPLSLNTLEPATLRYLDIGYNRITHVSSEWFGPWSGALSTLNVRGNRISQLAGDAFPAALPLTELVLSFNDLYYVESSAFANLTSLRVLELSSTLFSGEVPSGPAFQDLKWLTLDNNNIHFFSSNDMKFYNSLEYLNLDFNKLLEFPSQMLETKTSYRLKELRLSYNYIARVNPVFLTSLSDLHSLDLSYNRVHNVSARTFSKLNSLIYLSLVGNAIEIIADNAFSDLIKLEILDLQENNLVEFSTRFLRNVSNEESNFSINVSHNMITALVGGPNVFISILDLSHNLIETISRSFFDSFSKHVRQILLSHNRLVHIDASGFGPLPRLLTLDLRHNNITTIRRKSFAELVSLQILDLSDNRLNQLSVEQFHNLQKLRHLRLEYNELRALPRDCFKNTLLESLELGNNRLALFPSTALAQVGFTLRRLHLPANRLEHLDAAMFHDIPFLHELNLAHNALTVLSDNTFSGLSRLQLLDLSYNH</sequence>
<dbReference type="SMART" id="SM00365">
    <property type="entry name" value="LRR_SD22"/>
    <property type="match status" value="8"/>
</dbReference>
<name>A0A194QAL6_PAPXU</name>